<dbReference type="InterPro" id="IPR008964">
    <property type="entry name" value="Invasin/intimin_cell_adhesion"/>
</dbReference>
<dbReference type="InterPro" id="IPR038031">
    <property type="entry name" value="Tp47_mid_C_dom"/>
</dbReference>
<dbReference type="Pfam" id="PF14889">
    <property type="entry name" value="PBP-Tp47_a"/>
    <property type="match status" value="1"/>
</dbReference>
<keyword evidence="1" id="KW-0732">Signal</keyword>
<protein>
    <recommendedName>
        <fullName evidence="2">BIG2 domain-containing protein</fullName>
    </recommendedName>
</protein>
<dbReference type="Gene3D" id="2.60.40.1300">
    <property type="entry name" value="Penicillin-binding protein Tp47, domain C"/>
    <property type="match status" value="1"/>
</dbReference>
<feature type="domain" description="BIG2" evidence="2">
    <location>
        <begin position="475"/>
        <end position="550"/>
    </location>
</feature>
<dbReference type="Gene3D" id="1.20.1270.70">
    <property type="entry name" value="Designed single chain three-helix bundle"/>
    <property type="match status" value="1"/>
</dbReference>
<dbReference type="InterPro" id="IPR036154">
    <property type="entry name" value="Tp47_N_sf"/>
</dbReference>
<organism evidence="3 4">
    <name type="scientific">Blautia luti DSM 14534 = JCM 17040</name>
    <dbReference type="NCBI Taxonomy" id="649762"/>
    <lineage>
        <taxon>Bacteria</taxon>
        <taxon>Bacillati</taxon>
        <taxon>Bacillota</taxon>
        <taxon>Clostridia</taxon>
        <taxon>Lachnospirales</taxon>
        <taxon>Lachnospiraceae</taxon>
        <taxon>Blautia</taxon>
    </lineage>
</organism>
<dbReference type="Pfam" id="PF02368">
    <property type="entry name" value="Big_2"/>
    <property type="match status" value="3"/>
</dbReference>
<dbReference type="Proteomes" id="UP000437824">
    <property type="component" value="Unassembled WGS sequence"/>
</dbReference>
<feature type="domain" description="BIG2" evidence="2">
    <location>
        <begin position="551"/>
        <end position="624"/>
    </location>
</feature>
<dbReference type="AlphaFoldDB" id="A0A844GNH9"/>
<dbReference type="InterPro" id="IPR029221">
    <property type="entry name" value="PBP-Tp47_A"/>
</dbReference>
<dbReference type="SUPFAM" id="SSF82220">
    <property type="entry name" value="Tp47 lipoprotein, N-terminal domain"/>
    <property type="match status" value="1"/>
</dbReference>
<dbReference type="Gene3D" id="2.60.40.1080">
    <property type="match status" value="3"/>
</dbReference>
<proteinExistence type="predicted"/>
<evidence type="ECO:0000313" key="4">
    <source>
        <dbReference type="Proteomes" id="UP000437824"/>
    </source>
</evidence>
<evidence type="ECO:0000313" key="3">
    <source>
        <dbReference type="EMBL" id="MTD61345.1"/>
    </source>
</evidence>
<dbReference type="InterPro" id="IPR029218">
    <property type="entry name" value="PBP-Tp47_dom_C"/>
</dbReference>
<dbReference type="InterPro" id="IPR003343">
    <property type="entry name" value="Big_2"/>
</dbReference>
<comment type="caution">
    <text evidence="3">The sequence shown here is derived from an EMBL/GenBank/DDBJ whole genome shotgun (WGS) entry which is preliminary data.</text>
</comment>
<evidence type="ECO:0000256" key="1">
    <source>
        <dbReference type="SAM" id="SignalP"/>
    </source>
</evidence>
<dbReference type="SUPFAM" id="SSF49373">
    <property type="entry name" value="Invasin/intimin cell-adhesion fragments"/>
    <property type="match status" value="3"/>
</dbReference>
<gene>
    <name evidence="3" type="ORF">GKZ57_08695</name>
</gene>
<dbReference type="InterPro" id="IPR038698">
    <property type="entry name" value="PBP_Tp47_domC_sf"/>
</dbReference>
<dbReference type="SMART" id="SM00635">
    <property type="entry name" value="BID_2"/>
    <property type="match status" value="3"/>
</dbReference>
<feature type="signal peptide" evidence="1">
    <location>
        <begin position="1"/>
        <end position="28"/>
    </location>
</feature>
<reference evidence="3 4" key="1">
    <citation type="submission" date="2019-11" db="EMBL/GenBank/DDBJ databases">
        <title>Draft genome sequence of Blautia luti DSM 14534T, isolated from human stool.</title>
        <authorList>
            <person name="Ortiz R."/>
            <person name="Melis-Arcos F."/>
            <person name="Covarrubias P."/>
            <person name="Cardenas J.P."/>
            <person name="Perez-Donoso J."/>
            <person name="Almonacid D."/>
        </authorList>
    </citation>
    <scope>NUCLEOTIDE SEQUENCE [LARGE SCALE GENOMIC DNA]</scope>
    <source>
        <strain evidence="3 4">DSM 14534</strain>
    </source>
</reference>
<dbReference type="SUPFAM" id="SSF81986">
    <property type="entry name" value="Tp47 lipoprotein, middle and C-terminal domains"/>
    <property type="match status" value="1"/>
</dbReference>
<feature type="domain" description="BIG2" evidence="2">
    <location>
        <begin position="628"/>
        <end position="701"/>
    </location>
</feature>
<dbReference type="RefSeq" id="WP_154780305.1">
    <property type="nucleotide sequence ID" value="NZ_WMBC01000006.1"/>
</dbReference>
<dbReference type="EMBL" id="WMBC01000006">
    <property type="protein sequence ID" value="MTD61345.1"/>
    <property type="molecule type" value="Genomic_DNA"/>
</dbReference>
<evidence type="ECO:0000259" key="2">
    <source>
        <dbReference type="SMART" id="SM00635"/>
    </source>
</evidence>
<accession>A0A844GNH9</accession>
<dbReference type="Pfam" id="PF14888">
    <property type="entry name" value="PBP-Tp47_c"/>
    <property type="match status" value="1"/>
</dbReference>
<name>A0A844GNH9_9FIRM</name>
<sequence length="703" mass="74805">MRKRNLIKLAAPAILSAAMMVSGLPVMGAEFSDGATVEATVEDATVTTDDFSADEFGSEEETPFVDEQQAEADQFSATAEETQDGYKYVYASLTWDQYWASEGVYNATNTTSSDEKDTKGETDKGGFDAVTRATINHGLHRGSFQSDTVIYDEAGGSYEVSYWSDRNTIVLTDGTSIGFNKGVITKPDGSTAEMKEYKVKGMKYIPVAVKAEDYDAFKAQYSVVEDGGLLIGGFGEGVLSGYSKTANVTAETNGLKEAVKNSDGTFSFTARKTGSGSGIADEAQKTVSNVETGLTAAEKAEAYGAFIRADIKGEGYGDLGANMYAVKWVYYGNGDTPLATYGTKFAADNWMHKSMGIQLGLTKSVRCQLPTDTDGTGKWEITVYAMGYQDFTFTVNATEENLVQPGENEITTYNLTELVKQAETLKEEDYTAESWVVFAGELQEAKDELASPNSQATVNEAYEHLNAAMKGLVLKQPSMTLGKKSITLDAGKTSTLSVKTENTTETPSFKSSNTKVATVNKTTGKITAKAEGTTTITVTCGSLTETCKVTVKPVVTVSSSKLTAYKGVSTTLKATVKGSSKAPTFKSSNTKVLTVNKTTGKITPKAAGKTTITVTCGSAKTTCTVTVKNPTLTLTKSSASISVKKTTTIKAKATPSKTIKYKSSNTKVATVNSKGVVKGIRKGKATITVTCNGVSRKFTVTVK</sequence>
<feature type="chain" id="PRO_5038504761" description="BIG2 domain-containing protein" evidence="1">
    <location>
        <begin position="29"/>
        <end position="703"/>
    </location>
</feature>